<evidence type="ECO:0000259" key="1">
    <source>
        <dbReference type="Pfam" id="PF01370"/>
    </source>
</evidence>
<gene>
    <name evidence="2" type="ORF">FVB32_09700</name>
</gene>
<dbReference type="RefSeq" id="WP_147743603.1">
    <property type="nucleotide sequence ID" value="NZ_VRUR01000002.1"/>
</dbReference>
<dbReference type="SUPFAM" id="SSF51735">
    <property type="entry name" value="NAD(P)-binding Rossmann-fold domains"/>
    <property type="match status" value="1"/>
</dbReference>
<dbReference type="AlphaFoldDB" id="A0A5C8V309"/>
<dbReference type="Gene3D" id="3.40.50.720">
    <property type="entry name" value="NAD(P)-binding Rossmann-like Domain"/>
    <property type="match status" value="1"/>
</dbReference>
<evidence type="ECO:0000313" key="3">
    <source>
        <dbReference type="Proteomes" id="UP000321456"/>
    </source>
</evidence>
<sequence length="371" mass="41517">MKRRSFLEKVALSGALVGIAPTISCTNSKGKLKILVLGGTNFLGPAIVNSCVANGHAVTLFNRGITNPDLFSGILPQIKGDREDGKNCYEPLQETHWDVVFDVWPQRAKLVEEATEALKSFAKHYVFVSSVAVYKDFNEAGRNEDDSVLTLPKDKSTWSYPEEKIASENFVVKRFPKNHTILRPGPIKGWRDPAHDLLYWILKLQRDQNVLAPGSGTDPLQFIDVKDVGRFATTALENKLFGVYNCVGPTKETLNWKNFLETAKSHLNSKSNLFWSSRKFLETHQVYPWDSLPLWAPTSDDYFMEVSNAKAVAAGFSYTPIEKTLDDCLAWCNRQGEIDMVFGTGNDPIGITHEKELEVISGIVKEAQTNE</sequence>
<dbReference type="Pfam" id="PF01370">
    <property type="entry name" value="Epimerase"/>
    <property type="match status" value="1"/>
</dbReference>
<dbReference type="InterPro" id="IPR050177">
    <property type="entry name" value="Lipid_A_modif_metabolic_enz"/>
</dbReference>
<dbReference type="InterPro" id="IPR001509">
    <property type="entry name" value="Epimerase_deHydtase"/>
</dbReference>
<feature type="domain" description="NAD-dependent epimerase/dehydratase" evidence="1">
    <location>
        <begin position="34"/>
        <end position="245"/>
    </location>
</feature>
<dbReference type="PANTHER" id="PTHR43245">
    <property type="entry name" value="BIFUNCTIONAL POLYMYXIN RESISTANCE PROTEIN ARNA"/>
    <property type="match status" value="1"/>
</dbReference>
<dbReference type="EMBL" id="VRUR01000002">
    <property type="protein sequence ID" value="TXN34867.1"/>
    <property type="molecule type" value="Genomic_DNA"/>
</dbReference>
<proteinExistence type="predicted"/>
<reference evidence="2 3" key="1">
    <citation type="submission" date="2019-08" db="EMBL/GenBank/DDBJ databases">
        <title>Professor.</title>
        <authorList>
            <person name="Park J.S."/>
        </authorList>
    </citation>
    <scope>NUCLEOTIDE SEQUENCE [LARGE SCALE GENOMIC DNA]</scope>
    <source>
        <strain evidence="2 3">176CP5-101</strain>
    </source>
</reference>
<organism evidence="2 3">
    <name type="scientific">Flagellimonas hymeniacidonis</name>
    <dbReference type="NCBI Taxonomy" id="2603628"/>
    <lineage>
        <taxon>Bacteria</taxon>
        <taxon>Pseudomonadati</taxon>
        <taxon>Bacteroidota</taxon>
        <taxon>Flavobacteriia</taxon>
        <taxon>Flavobacteriales</taxon>
        <taxon>Flavobacteriaceae</taxon>
        <taxon>Flagellimonas</taxon>
    </lineage>
</organism>
<dbReference type="InterPro" id="IPR036291">
    <property type="entry name" value="NAD(P)-bd_dom_sf"/>
</dbReference>
<keyword evidence="3" id="KW-1185">Reference proteome</keyword>
<name>A0A5C8V309_9FLAO</name>
<comment type="caution">
    <text evidence="2">The sequence shown here is derived from an EMBL/GenBank/DDBJ whole genome shotgun (WGS) entry which is preliminary data.</text>
</comment>
<accession>A0A5C8V309</accession>
<dbReference type="Proteomes" id="UP000321456">
    <property type="component" value="Unassembled WGS sequence"/>
</dbReference>
<protein>
    <submittedName>
        <fullName evidence="2">NAD-dependent epimerase/dehydratase family protein</fullName>
    </submittedName>
</protein>
<evidence type="ECO:0000313" key="2">
    <source>
        <dbReference type="EMBL" id="TXN34867.1"/>
    </source>
</evidence>